<sequence length="165" mass="18926">SPPPHPSTPDSSPPPSYFVIPFIKNISSKFTPLSHQLNKNLAFLILNKLSQFIKVCKDSLSNEYKSSVVYRINCLDCNASYVGQTKRQLRTRIKEHQTNIDNPSANLTVVSEHRLAGHEFDWQNVSILDNEPHYIKRLISEMLHIKKQAHSINIKDDIDKLNNSY</sequence>
<dbReference type="Proteomes" id="UP000000311">
    <property type="component" value="Unassembled WGS sequence"/>
</dbReference>
<evidence type="ECO:0000313" key="3">
    <source>
        <dbReference type="Proteomes" id="UP000000311"/>
    </source>
</evidence>
<evidence type="ECO:0000259" key="1">
    <source>
        <dbReference type="PROSITE" id="PS50164"/>
    </source>
</evidence>
<feature type="domain" description="GIY-YIG" evidence="1">
    <location>
        <begin position="65"/>
        <end position="146"/>
    </location>
</feature>
<dbReference type="OrthoDB" id="7551136at2759"/>
<protein>
    <recommendedName>
        <fullName evidence="1">GIY-YIG domain-containing protein</fullName>
    </recommendedName>
</protein>
<dbReference type="AlphaFoldDB" id="E2AZY2"/>
<dbReference type="OMA" id="IGFHIND"/>
<proteinExistence type="predicted"/>
<dbReference type="EMBL" id="GL444284">
    <property type="protein sequence ID" value="EFN61009.1"/>
    <property type="molecule type" value="Genomic_DNA"/>
</dbReference>
<keyword evidence="3" id="KW-1185">Reference proteome</keyword>
<organism evidence="3">
    <name type="scientific">Camponotus floridanus</name>
    <name type="common">Florida carpenter ant</name>
    <dbReference type="NCBI Taxonomy" id="104421"/>
    <lineage>
        <taxon>Eukaryota</taxon>
        <taxon>Metazoa</taxon>
        <taxon>Ecdysozoa</taxon>
        <taxon>Arthropoda</taxon>
        <taxon>Hexapoda</taxon>
        <taxon>Insecta</taxon>
        <taxon>Pterygota</taxon>
        <taxon>Neoptera</taxon>
        <taxon>Endopterygota</taxon>
        <taxon>Hymenoptera</taxon>
        <taxon>Apocrita</taxon>
        <taxon>Aculeata</taxon>
        <taxon>Formicoidea</taxon>
        <taxon>Formicidae</taxon>
        <taxon>Formicinae</taxon>
        <taxon>Camponotus</taxon>
    </lineage>
</organism>
<accession>E2AZY2</accession>
<reference evidence="2 3" key="1">
    <citation type="journal article" date="2010" name="Science">
        <title>Genomic comparison of the ants Camponotus floridanus and Harpegnathos saltator.</title>
        <authorList>
            <person name="Bonasio R."/>
            <person name="Zhang G."/>
            <person name="Ye C."/>
            <person name="Mutti N.S."/>
            <person name="Fang X."/>
            <person name="Qin N."/>
            <person name="Donahue G."/>
            <person name="Yang P."/>
            <person name="Li Q."/>
            <person name="Li C."/>
            <person name="Zhang P."/>
            <person name="Huang Z."/>
            <person name="Berger S.L."/>
            <person name="Reinberg D."/>
            <person name="Wang J."/>
            <person name="Liebig J."/>
        </authorList>
    </citation>
    <scope>NUCLEOTIDE SEQUENCE [LARGE SCALE GENOMIC DNA]</scope>
    <source>
        <strain evidence="3">C129</strain>
    </source>
</reference>
<dbReference type="Pfam" id="PF01541">
    <property type="entry name" value="GIY-YIG"/>
    <property type="match status" value="1"/>
</dbReference>
<dbReference type="InParanoid" id="E2AZY2"/>
<dbReference type="InterPro" id="IPR035901">
    <property type="entry name" value="GIY-YIG_endonuc_sf"/>
</dbReference>
<dbReference type="InterPro" id="IPR000305">
    <property type="entry name" value="GIY-YIG_endonuc"/>
</dbReference>
<evidence type="ECO:0000313" key="2">
    <source>
        <dbReference type="EMBL" id="EFN61009.1"/>
    </source>
</evidence>
<dbReference type="CDD" id="cd10442">
    <property type="entry name" value="GIY-YIG_PLEs"/>
    <property type="match status" value="1"/>
</dbReference>
<dbReference type="PROSITE" id="PS50164">
    <property type="entry name" value="GIY_YIG"/>
    <property type="match status" value="1"/>
</dbReference>
<dbReference type="PANTHER" id="PTHR21301:SF11">
    <property type="entry name" value="GIY-YIG DOMAIN-CONTAINING PROTEIN"/>
    <property type="match status" value="1"/>
</dbReference>
<gene>
    <name evidence="2" type="ORF">EAG_01283</name>
</gene>
<feature type="non-terminal residue" evidence="2">
    <location>
        <position position="1"/>
    </location>
</feature>
<name>E2AZY2_CAMFO</name>
<dbReference type="PANTHER" id="PTHR21301">
    <property type="entry name" value="REVERSE TRANSCRIPTASE"/>
    <property type="match status" value="1"/>
</dbReference>
<dbReference type="Gene3D" id="3.40.1440.10">
    <property type="entry name" value="GIY-YIG endonuclease"/>
    <property type="match status" value="1"/>
</dbReference>
<feature type="non-terminal residue" evidence="2">
    <location>
        <position position="165"/>
    </location>
</feature>
<dbReference type="SUPFAM" id="SSF82771">
    <property type="entry name" value="GIY-YIG endonuclease"/>
    <property type="match status" value="1"/>
</dbReference>